<protein>
    <recommendedName>
        <fullName evidence="3">Glycosyltransferase family 2 protein</fullName>
    </recommendedName>
</protein>
<dbReference type="Proteomes" id="UP000549617">
    <property type="component" value="Unassembled WGS sequence"/>
</dbReference>
<comment type="caution">
    <text evidence="1">The sequence shown here is derived from an EMBL/GenBank/DDBJ whole genome shotgun (WGS) entry which is preliminary data.</text>
</comment>
<dbReference type="Gene3D" id="3.90.550.10">
    <property type="entry name" value="Spore Coat Polysaccharide Biosynthesis Protein SpsA, Chain A"/>
    <property type="match status" value="1"/>
</dbReference>
<evidence type="ECO:0000313" key="1">
    <source>
        <dbReference type="EMBL" id="MBB5686633.1"/>
    </source>
</evidence>
<gene>
    <name evidence="1" type="ORF">FHS49_002657</name>
</gene>
<accession>A0A7W9AJ50</accession>
<name>A0A7W9AJ50_9SPHN</name>
<dbReference type="RefSeq" id="WP_184019237.1">
    <property type="nucleotide sequence ID" value="NZ_JACIJC010000004.1"/>
</dbReference>
<organism evidence="1 2">
    <name type="scientific">Sphingobium boeckii</name>
    <dbReference type="NCBI Taxonomy" id="1082345"/>
    <lineage>
        <taxon>Bacteria</taxon>
        <taxon>Pseudomonadati</taxon>
        <taxon>Pseudomonadota</taxon>
        <taxon>Alphaproteobacteria</taxon>
        <taxon>Sphingomonadales</taxon>
        <taxon>Sphingomonadaceae</taxon>
        <taxon>Sphingobium</taxon>
    </lineage>
</organism>
<dbReference type="CDD" id="cd04186">
    <property type="entry name" value="GT_2_like_c"/>
    <property type="match status" value="1"/>
</dbReference>
<dbReference type="PANTHER" id="PTHR43179:SF7">
    <property type="entry name" value="RHAMNOSYLTRANSFERASE WBBL"/>
    <property type="match status" value="1"/>
</dbReference>
<dbReference type="AlphaFoldDB" id="A0A7W9AJ50"/>
<keyword evidence="2" id="KW-1185">Reference proteome</keyword>
<dbReference type="Pfam" id="PF13641">
    <property type="entry name" value="Glyco_tranf_2_3"/>
    <property type="match status" value="1"/>
</dbReference>
<dbReference type="InterPro" id="IPR029044">
    <property type="entry name" value="Nucleotide-diphossugar_trans"/>
</dbReference>
<dbReference type="PANTHER" id="PTHR43179">
    <property type="entry name" value="RHAMNOSYLTRANSFERASE WBBL"/>
    <property type="match status" value="1"/>
</dbReference>
<dbReference type="EMBL" id="JACIJC010000004">
    <property type="protein sequence ID" value="MBB5686633.1"/>
    <property type="molecule type" value="Genomic_DNA"/>
</dbReference>
<proteinExistence type="predicted"/>
<dbReference type="SUPFAM" id="SSF53448">
    <property type="entry name" value="Nucleotide-diphospho-sugar transferases"/>
    <property type="match status" value="1"/>
</dbReference>
<evidence type="ECO:0000313" key="2">
    <source>
        <dbReference type="Proteomes" id="UP000549617"/>
    </source>
</evidence>
<reference evidence="1 2" key="1">
    <citation type="submission" date="2020-08" db="EMBL/GenBank/DDBJ databases">
        <title>Genomic Encyclopedia of Type Strains, Phase IV (KMG-IV): sequencing the most valuable type-strain genomes for metagenomic binning, comparative biology and taxonomic classification.</title>
        <authorList>
            <person name="Goeker M."/>
        </authorList>
    </citation>
    <scope>NUCLEOTIDE SEQUENCE [LARGE SCALE GENOMIC DNA]</scope>
    <source>
        <strain evidence="1 2">DSM 25079</strain>
    </source>
</reference>
<evidence type="ECO:0008006" key="3">
    <source>
        <dbReference type="Google" id="ProtNLM"/>
    </source>
</evidence>
<sequence length="353" mass="38799">MKPAHLLDEQSRSIAIVIVNYRTPELVADCLKTILVERDSLPELTVMVVDGGSGDGSAEKIEASLNDPVFANWVTFLPLDINGGFGWANNQAILRLLRQENPPAFIHLLNPDSRIEPGAIAALRDAMIAHPRCAVAGSQLINPDLSLAGSAFRFPTAARELVSGARIHRVGVLLGIAPTLIQSERIVPADWVTGASCMVRTAALAETGLFDHGFFLYFEEVELMYRLKRAGWDILHVPDSRVIHIGGAATGVRDGKSVAAPTKPDYWFRSRRRFHALAYGRRMTAIAGVAWLVGDMFWRLRTILKLSSRSETDLAERRSLLRAGILADADDIRPQIATAKDALDQRPAWMPPN</sequence>